<feature type="coiled-coil region" evidence="25">
    <location>
        <begin position="439"/>
        <end position="515"/>
    </location>
</feature>
<evidence type="ECO:0000256" key="18">
    <source>
        <dbReference type="ARBA" id="ARBA00023132"/>
    </source>
</evidence>
<feature type="coiled-coil region" evidence="25">
    <location>
        <begin position="219"/>
        <end position="281"/>
    </location>
</feature>
<dbReference type="GO" id="GO:0005819">
    <property type="term" value="C:spindle"/>
    <property type="evidence" value="ECO:0007669"/>
    <property type="project" value="UniProtKB-SubCell"/>
</dbReference>
<feature type="compositionally biased region" description="Polar residues" evidence="26">
    <location>
        <begin position="2280"/>
        <end position="2294"/>
    </location>
</feature>
<feature type="region of interest" description="Disordered" evidence="26">
    <location>
        <begin position="933"/>
        <end position="980"/>
    </location>
</feature>
<feature type="region of interest" description="Disordered" evidence="26">
    <location>
        <begin position="1803"/>
        <end position="1934"/>
    </location>
</feature>
<feature type="region of interest" description="Disordered" evidence="26">
    <location>
        <begin position="1963"/>
        <end position="2127"/>
    </location>
</feature>
<evidence type="ECO:0000259" key="29">
    <source>
        <dbReference type="Pfam" id="PF25785"/>
    </source>
</evidence>
<feature type="compositionally biased region" description="Low complexity" evidence="26">
    <location>
        <begin position="1730"/>
        <end position="1746"/>
    </location>
</feature>
<reference evidence="30" key="2">
    <citation type="submission" date="2014-03" db="EMBL/GenBank/DDBJ databases">
        <authorList>
            <person name="Genoscope - CEA"/>
        </authorList>
    </citation>
    <scope>NUCLEOTIDE SEQUENCE</scope>
</reference>
<feature type="compositionally biased region" description="Basic and acidic residues" evidence="26">
    <location>
        <begin position="1605"/>
        <end position="1620"/>
    </location>
</feature>
<evidence type="ECO:0000256" key="1">
    <source>
        <dbReference type="ARBA" id="ARBA00004186"/>
    </source>
</evidence>
<dbReference type="GO" id="GO:0034399">
    <property type="term" value="C:nuclear periphery"/>
    <property type="evidence" value="ECO:0007669"/>
    <property type="project" value="UniProtKB-ARBA"/>
</dbReference>
<keyword evidence="21" id="KW-0539">Nucleus</keyword>
<evidence type="ECO:0000256" key="15">
    <source>
        <dbReference type="ARBA" id="ARBA00022927"/>
    </source>
</evidence>
<feature type="compositionally biased region" description="Polar residues" evidence="26">
    <location>
        <begin position="1709"/>
        <end position="1725"/>
    </location>
</feature>
<keyword evidence="15" id="KW-0653">Protein transport</keyword>
<feature type="coiled-coil region" evidence="25">
    <location>
        <begin position="853"/>
        <end position="933"/>
    </location>
</feature>
<feature type="region of interest" description="Disordered" evidence="26">
    <location>
        <begin position="1485"/>
        <end position="1507"/>
    </location>
</feature>
<keyword evidence="13" id="KW-0509">mRNA transport</keyword>
<dbReference type="PaxDb" id="8022-A0A060WC69"/>
<dbReference type="STRING" id="8022.A0A060WC69"/>
<evidence type="ECO:0000256" key="9">
    <source>
        <dbReference type="ARBA" id="ARBA00022454"/>
    </source>
</evidence>
<feature type="region of interest" description="Disordered" evidence="26">
    <location>
        <begin position="1565"/>
        <end position="1590"/>
    </location>
</feature>
<evidence type="ECO:0000256" key="2">
    <source>
        <dbReference type="ARBA" id="ARBA00004335"/>
    </source>
</evidence>
<organism evidence="30 31">
    <name type="scientific">Oncorhynchus mykiss</name>
    <name type="common">Rainbow trout</name>
    <name type="synonym">Salmo gairdneri</name>
    <dbReference type="NCBI Taxonomy" id="8022"/>
    <lineage>
        <taxon>Eukaryota</taxon>
        <taxon>Metazoa</taxon>
        <taxon>Chordata</taxon>
        <taxon>Craniata</taxon>
        <taxon>Vertebrata</taxon>
        <taxon>Euteleostomi</taxon>
        <taxon>Actinopterygii</taxon>
        <taxon>Neopterygii</taxon>
        <taxon>Teleostei</taxon>
        <taxon>Protacanthopterygii</taxon>
        <taxon>Salmoniformes</taxon>
        <taxon>Salmonidae</taxon>
        <taxon>Salmoninae</taxon>
        <taxon>Oncorhynchus</taxon>
    </lineage>
</organism>
<dbReference type="GO" id="GO:0005643">
    <property type="term" value="C:nuclear pore"/>
    <property type="evidence" value="ECO:0007669"/>
    <property type="project" value="UniProtKB-SubCell"/>
</dbReference>
<keyword evidence="18" id="KW-0906">Nuclear pore complex</keyword>
<evidence type="ECO:0000256" key="8">
    <source>
        <dbReference type="ARBA" id="ARBA00022448"/>
    </source>
</evidence>
<evidence type="ECO:0000313" key="31">
    <source>
        <dbReference type="Proteomes" id="UP000193380"/>
    </source>
</evidence>
<dbReference type="GO" id="GO:0051301">
    <property type="term" value="P:cell division"/>
    <property type="evidence" value="ECO:0007669"/>
    <property type="project" value="UniProtKB-KW"/>
</dbReference>
<evidence type="ECO:0000256" key="5">
    <source>
        <dbReference type="ARBA" id="ARBA00004629"/>
    </source>
</evidence>
<feature type="compositionally biased region" description="Acidic residues" evidence="26">
    <location>
        <begin position="2016"/>
        <end position="2037"/>
    </location>
</feature>
<dbReference type="Proteomes" id="UP000193380">
    <property type="component" value="Unassembled WGS sequence"/>
</dbReference>
<evidence type="ECO:0000256" key="16">
    <source>
        <dbReference type="ARBA" id="ARBA00023010"/>
    </source>
</evidence>
<feature type="region of interest" description="Disordered" evidence="26">
    <location>
        <begin position="2238"/>
        <end position="2401"/>
    </location>
</feature>
<name>A0A060WC69_ONCMY</name>
<dbReference type="Pfam" id="PF07926">
    <property type="entry name" value="TPR_MLP1_2"/>
    <property type="match status" value="1"/>
</dbReference>
<evidence type="ECO:0000256" key="13">
    <source>
        <dbReference type="ARBA" id="ARBA00022816"/>
    </source>
</evidence>
<keyword evidence="16" id="KW-0811">Translocation</keyword>
<gene>
    <name evidence="30" type="ORF">GSONMT00072116001</name>
</gene>
<evidence type="ECO:0000256" key="3">
    <source>
        <dbReference type="ARBA" id="ARBA00004567"/>
    </source>
</evidence>
<keyword evidence="19" id="KW-0472">Membrane</keyword>
<feature type="coiled-coil region" evidence="25">
    <location>
        <begin position="307"/>
        <end position="366"/>
    </location>
</feature>
<dbReference type="InterPro" id="IPR057577">
    <property type="entry name" value="Nucleoprot-TPR/MLP1_dom"/>
</dbReference>
<feature type="compositionally biased region" description="Basic and acidic residues" evidence="26">
    <location>
        <begin position="962"/>
        <end position="975"/>
    </location>
</feature>
<feature type="compositionally biased region" description="Low complexity" evidence="26">
    <location>
        <begin position="1488"/>
        <end position="1507"/>
    </location>
</feature>
<dbReference type="Pfam" id="PF25785">
    <property type="entry name" value="TPR"/>
    <property type="match status" value="1"/>
</dbReference>
<evidence type="ECO:0000256" key="10">
    <source>
        <dbReference type="ARBA" id="ARBA00022490"/>
    </source>
</evidence>
<dbReference type="EMBL" id="FR904486">
    <property type="protein sequence ID" value="CDQ64898.1"/>
    <property type="molecule type" value="Genomic_DNA"/>
</dbReference>
<keyword evidence="22" id="KW-0131">Cell cycle</keyword>
<feature type="domain" description="Nucleoprotein TPR/MPL1" evidence="28">
    <location>
        <begin position="171"/>
        <end position="249"/>
    </location>
</feature>
<keyword evidence="12" id="KW-0498">Mitosis</keyword>
<dbReference type="GO" id="GO:0017056">
    <property type="term" value="F:structural constituent of nuclear pore"/>
    <property type="evidence" value="ECO:0007669"/>
    <property type="project" value="TreeGrafter"/>
</dbReference>
<feature type="coiled-coil region" evidence="25">
    <location>
        <begin position="1254"/>
        <end position="1412"/>
    </location>
</feature>
<feature type="compositionally biased region" description="Acidic residues" evidence="26">
    <location>
        <begin position="1900"/>
        <end position="1909"/>
    </location>
</feature>
<evidence type="ECO:0000256" key="24">
    <source>
        <dbReference type="ARBA" id="ARBA00077074"/>
    </source>
</evidence>
<evidence type="ECO:0000256" key="4">
    <source>
        <dbReference type="ARBA" id="ARBA00004620"/>
    </source>
</evidence>
<dbReference type="GO" id="GO:0031965">
    <property type="term" value="C:nuclear membrane"/>
    <property type="evidence" value="ECO:0007669"/>
    <property type="project" value="UniProtKB-SubCell"/>
</dbReference>
<evidence type="ECO:0000259" key="27">
    <source>
        <dbReference type="Pfam" id="PF07926"/>
    </source>
</evidence>
<sequence length="2401" mass="269553">MSAVLLQALERAEITKLPKAVQNKLEKLISDLQYEIDFLKSHQEQFRVDSEQQFFEKVQRLEQSQEQFVTQTEQHHKLREEFTKINEELKSVRENNKKCEINQEKFTSEQVQFSKAKDELESEKRELVHTLERRSQEVDYLSEDLQHLNNKVAEVNTTKMGLQLKLDELESSEVNIKYREKRMAQEKELLQDQTAWLNGELKAKSEELLALSRQKGNEILELKCSLENKEDELNRVQDQVTSLKTSSESLQKQTEDMISKLKEAKEQHASMEEKFRNELNANIKLSNLYKGAAADSESKSEELSGAVEELHKLLKDAVEANKALEVKLQEMDACRIKEAAELKDSISSLEKELDNANELLSDTKLRGAASVLSEETVTTMSPTAAAVAKIVKPGMKLTELYTAYVETQEALELQRVENKRVNKYLDDIVQEVEAKGPVLKRQRDEHERMQKSVASLSAKLEQAVKEVQRLQKVTDEANKHSSVLERDNRRSEVQLADMAQQIRVLLIELEEARGNHVAFDEEVSSADISSTSEVITQHLVTFRGVEELQQQNQRLLVALRELSDAQEREETETTGTKRSELERSLEKAQAELEALREQRSHQMQLAESIVRQRDMYRVLLAQATGVSFPQQGAAPEEFSLTSTPHRSPAATPTTAAPTGIVTMATESTEAVEAKAALRQLQEVFSSYKRERSESDKALAEQTEKLQEQVSDQRSQNAKISTQLEFTSKSKVCLITNGTSLATYSPPPPPRYEMLQDNVEGYRKDIASLKEKGQKMAAVAQKNEQTVNTLTEDLRVAQEKLNMAEGRAESLRKERDMLKLVESRLTQEKETMQTQQRGQNMLLTNLKTIQATLERSETDTRQRLSAQIEKQEREIGQLQKRLGHDVEQRHLLGRNQDLQLMDAKRQLETQTGLLQKTRDQLSAAQLEISSLRLQQGSEEGGRPSLGSQSSPSIPMGLKGLHGSKGDSEDLRGRLRQAETQAEELAEQLRTATSSKEQYRAMAQSLEESMDKEKQVMEQARSSMEERVKEAQEQHRHLERKLLEAEKEKQGLQEEKRKALASVEQQVAELRRSLSSVQADHQEALQRAVVAAAQEQQAILDSQEQATLVSEAQDKYEREMMLHAADVEALQAAKAQALQAATLRQQLEERAQRTSAQLLEARVSWEEQERILKEEMSKVVSRSEELQRQNSLLHEQIQTMSSKIAATLQRQVNESPLNISLTEQGKSQDQVLEILRFVRREKEIAESRFEVAQGESLRHRLRVEHLERELRELQESFSAERERMQVTAKTLAQHDELMKKTETMSVLMETNKMLREEKERMEQELQQTQAKVRKLELDVMPMQESNAELSEKSGMLQAEKRILEEDIKRWKARTQQLVSQQKDPEEYKRLHFEKEAHLKRIQQLTEETGRLKAEVTRSGGSVTSLQSQVQILREGLGKVSSERDVLRRDVEAKNLDIQEKFRTITQVRKIGRRYKAQYDELKVEHDKMVSEAASTPAQEQEAQQASAQELQGLRDSLGQSETRTRDLEGQLDNLNKVVAEREAEVRGTQEQASGLQTELTRLRQELQEKASQEDTLRQQMSEKEEKTRKAFVGAKQKINQLIGSKDQLQKENEELKQQREELEVRVSALKSQYEGRLSRQERELRDLREQQERHGEQRDEPPEQGLNKAQEQQRTTEQRGPLKTTPAADRGSASTSEPPTANIKPTPLGAQGQSKPPVNPGNKSTPRASIRPMITPATVPTPTPTATVMPTTQVENQEAMQSSEGPLEHVTVYGSASGSVRSTSPSVQTANPVLAVQQTQTTAFVQPTQQQSLPHTEPANQEQPLAPVVIEAAPSSQVERPSTSTAVFGTVSATPGTSSMSKRPREEEQDTSTVTDTDTPQEDPSEPPIPKKLRIIQRVDPEEPEAQEEVLAESSTEGLVPGESHEAPESSQQVVEEYPVLDEADEGTASQSVPVELLLSQPTEVTLSYDSPEESPQHDVIVIVTDSESEDEQEDDEEEEPTCFEILRYFMSSYDTNVSEEDDEDEEDGGMGEEGEESNEGSGDGNEAYEDDYTEGADATDPGTETEESLGASDSTQRPDDSQTHSFEGSSSMEAFSSDPTSSAPRMPRSPRRAPHPLPPRLNITQELGPPAQVQYQVVVTSNAGVLQRSMRRQSVGRVPQLTPGMASSGQHYFDDDDRMVPSTPTLVVPHRSDGFAEAIHSPQVSGVPRFRFGTPEDLISQTSHSDLGQLASQGLGMYDSPLFLPGHEDESGGRSVPTTPLQVAAPVSTFTEVPPSDCTEHSSLSVPMVTSSTPGQAVAGGSPPGDERDVLMESEGDRVEVSLEPVASQAGEMEEPAQPSDDASLPSTSQEPSSSSADTSSTQPKPSRPGPSRQLQRWTENHMRRGTLPSRGVTGTGRRFAR</sequence>
<feature type="compositionally biased region" description="Basic and acidic residues" evidence="26">
    <location>
        <begin position="2304"/>
        <end position="2320"/>
    </location>
</feature>
<evidence type="ECO:0000256" key="12">
    <source>
        <dbReference type="ARBA" id="ARBA00022776"/>
    </source>
</evidence>
<dbReference type="GO" id="GO:0000776">
    <property type="term" value="C:kinetochore"/>
    <property type="evidence" value="ECO:0007669"/>
    <property type="project" value="UniProtKB-KW"/>
</dbReference>
<feature type="compositionally biased region" description="Polar residues" evidence="26">
    <location>
        <begin position="1832"/>
        <end position="1859"/>
    </location>
</feature>
<evidence type="ECO:0000256" key="14">
    <source>
        <dbReference type="ARBA" id="ARBA00022838"/>
    </source>
</evidence>
<dbReference type="GO" id="GO:0006406">
    <property type="term" value="P:mRNA export from nucleus"/>
    <property type="evidence" value="ECO:0007669"/>
    <property type="project" value="TreeGrafter"/>
</dbReference>
<comment type="similarity">
    <text evidence="6">Belongs to the TPR family.</text>
</comment>
<evidence type="ECO:0000313" key="30">
    <source>
        <dbReference type="EMBL" id="CDQ64898.1"/>
    </source>
</evidence>
<feature type="region of interest" description="Disordered" evidence="26">
    <location>
        <begin position="634"/>
        <end position="655"/>
    </location>
</feature>
<evidence type="ECO:0000256" key="23">
    <source>
        <dbReference type="ARBA" id="ARBA00023328"/>
    </source>
</evidence>
<comment type="subcellular location">
    <subcellularLocation>
        <location evidence="5">Chromosome</location>
        <location evidence="5">Centromere</location>
        <location evidence="5">Kinetochore</location>
    </subcellularLocation>
    <subcellularLocation>
        <location evidence="1">Cytoplasm</location>
        <location evidence="1">Cytoskeleton</location>
        <location evidence="1">Spindle</location>
    </subcellularLocation>
    <subcellularLocation>
        <location evidence="2">Nucleus membrane</location>
        <topology evidence="2">Peripheral membrane protein</topology>
        <orientation evidence="2">Cytoplasmic side</orientation>
    </subcellularLocation>
    <subcellularLocation>
        <location evidence="4">Nucleus membrane</location>
        <topology evidence="4">Peripheral membrane protein</topology>
        <orientation evidence="4">Nucleoplasmic side</orientation>
    </subcellularLocation>
    <subcellularLocation>
        <location evidence="3">Nucleus</location>
        <location evidence="3">Nuclear pore complex</location>
    </subcellularLocation>
</comment>
<dbReference type="Gene3D" id="1.10.287.1490">
    <property type="match status" value="1"/>
</dbReference>
<feature type="coiled-coil region" evidence="25">
    <location>
        <begin position="1128"/>
        <end position="1201"/>
    </location>
</feature>
<feature type="region of interest" description="Disordered" evidence="26">
    <location>
        <begin position="1627"/>
        <end position="1746"/>
    </location>
</feature>
<dbReference type="Pfam" id="PF25481">
    <property type="entry name" value="Nucleoprot-TPR"/>
    <property type="match status" value="1"/>
</dbReference>
<feature type="compositionally biased region" description="Polar residues" evidence="26">
    <location>
        <begin position="1810"/>
        <end position="1821"/>
    </location>
</feature>
<evidence type="ECO:0000256" key="25">
    <source>
        <dbReference type="SAM" id="Coils"/>
    </source>
</evidence>
<feature type="coiled-coil region" evidence="25">
    <location>
        <begin position="751"/>
        <end position="820"/>
    </location>
</feature>
<feature type="compositionally biased region" description="Polar residues" evidence="26">
    <location>
        <begin position="2082"/>
        <end position="2099"/>
    </location>
</feature>
<dbReference type="FunFam" id="1.10.287.1490:FF:000004">
    <property type="entry name" value="nucleoprotein TPR isoform X2"/>
    <property type="match status" value="1"/>
</dbReference>
<keyword evidence="9" id="KW-0158">Chromosome</keyword>
<evidence type="ECO:0000256" key="11">
    <source>
        <dbReference type="ARBA" id="ARBA00022618"/>
    </source>
</evidence>
<evidence type="ECO:0000256" key="17">
    <source>
        <dbReference type="ARBA" id="ARBA00023054"/>
    </source>
</evidence>
<feature type="coiled-coil region" evidence="25">
    <location>
        <begin position="61"/>
        <end position="151"/>
    </location>
</feature>
<feature type="region of interest" description="Disordered" evidence="26">
    <location>
        <begin position="1601"/>
        <end position="1620"/>
    </location>
</feature>
<feature type="domain" description="NUA/TPR/MLP1-2-like" evidence="29">
    <location>
        <begin position="475"/>
        <end position="570"/>
    </location>
</feature>
<evidence type="ECO:0000256" key="26">
    <source>
        <dbReference type="SAM" id="MobiDB-lite"/>
    </source>
</evidence>
<keyword evidence="8" id="KW-0813">Transport</keyword>
<dbReference type="GO" id="GO:0006606">
    <property type="term" value="P:protein import into nucleus"/>
    <property type="evidence" value="ECO:0007669"/>
    <property type="project" value="InterPro"/>
</dbReference>
<feature type="compositionally biased region" description="Basic and acidic residues" evidence="26">
    <location>
        <begin position="1634"/>
        <end position="1659"/>
    </location>
</feature>
<evidence type="ECO:0000256" key="7">
    <source>
        <dbReference type="ARBA" id="ARBA00019789"/>
    </source>
</evidence>
<keyword evidence="23" id="KW-0137">Centromere</keyword>
<accession>A0A060WC69</accession>
<keyword evidence="17 25" id="KW-0175">Coiled coil</keyword>
<evidence type="ECO:0000256" key="22">
    <source>
        <dbReference type="ARBA" id="ARBA00023306"/>
    </source>
</evidence>
<dbReference type="InterPro" id="IPR012929">
    <property type="entry name" value="Nucleoprot-TPR/MLP1-2_dom"/>
</dbReference>
<evidence type="ECO:0000256" key="21">
    <source>
        <dbReference type="ARBA" id="ARBA00023242"/>
    </source>
</evidence>
<feature type="region of interest" description="Disordered" evidence="26">
    <location>
        <begin position="690"/>
        <end position="713"/>
    </location>
</feature>
<evidence type="ECO:0000256" key="6">
    <source>
        <dbReference type="ARBA" id="ARBA00005274"/>
    </source>
</evidence>
<keyword evidence="14" id="KW-0995">Kinetochore</keyword>
<feature type="domain" description="Nucleoprotein TPR/MLP1-2" evidence="27">
    <location>
        <begin position="1071"/>
        <end position="1198"/>
    </location>
</feature>
<keyword evidence="11" id="KW-0132">Cell division</keyword>
<feature type="compositionally biased region" description="Acidic residues" evidence="26">
    <location>
        <begin position="1985"/>
        <end position="2000"/>
    </location>
</feature>
<dbReference type="InterPro" id="IPR057974">
    <property type="entry name" value="NUA/TPR/MLP1-2-like_dom"/>
</dbReference>
<feature type="compositionally biased region" description="Low complexity" evidence="26">
    <location>
        <begin position="2343"/>
        <end position="2363"/>
    </location>
</feature>
<keyword evidence="20" id="KW-0206">Cytoskeleton</keyword>
<dbReference type="GO" id="GO:1901673">
    <property type="term" value="P:regulation of mitotic spindle assembly"/>
    <property type="evidence" value="ECO:0007669"/>
    <property type="project" value="TreeGrafter"/>
</dbReference>
<feature type="compositionally biased region" description="Basic and acidic residues" evidence="26">
    <location>
        <begin position="1565"/>
        <end position="1586"/>
    </location>
</feature>
<evidence type="ECO:0000256" key="20">
    <source>
        <dbReference type="ARBA" id="ARBA00023212"/>
    </source>
</evidence>
<keyword evidence="10" id="KW-0963">Cytoplasm</keyword>
<feature type="compositionally biased region" description="Basic and acidic residues" evidence="26">
    <location>
        <begin position="690"/>
        <end position="706"/>
    </location>
</feature>
<feature type="coiled-coil region" evidence="25">
    <location>
        <begin position="545"/>
        <end position="605"/>
    </location>
</feature>
<dbReference type="PANTHER" id="PTHR18898">
    <property type="entry name" value="NUCLEOPROTEIN TPR-RELATED"/>
    <property type="match status" value="1"/>
</dbReference>
<reference evidence="30" key="1">
    <citation type="journal article" date="2014" name="Nat. Commun.">
        <title>The rainbow trout genome provides novel insights into evolution after whole-genome duplication in vertebrates.</title>
        <authorList>
            <person name="Berthelot C."/>
            <person name="Brunet F."/>
            <person name="Chalopin D."/>
            <person name="Juanchich A."/>
            <person name="Bernard M."/>
            <person name="Noel B."/>
            <person name="Bento P."/>
            <person name="Da Silva C."/>
            <person name="Labadie K."/>
            <person name="Alberti A."/>
            <person name="Aury J.M."/>
            <person name="Louis A."/>
            <person name="Dehais P."/>
            <person name="Bardou P."/>
            <person name="Montfort J."/>
            <person name="Klopp C."/>
            <person name="Cabau C."/>
            <person name="Gaspin C."/>
            <person name="Thorgaard G.H."/>
            <person name="Boussaha M."/>
            <person name="Quillet E."/>
            <person name="Guyomard R."/>
            <person name="Galiana D."/>
            <person name="Bobe J."/>
            <person name="Volff J.N."/>
            <person name="Genet C."/>
            <person name="Wincker P."/>
            <person name="Jaillon O."/>
            <person name="Roest Crollius H."/>
            <person name="Guiguen Y."/>
        </authorList>
    </citation>
    <scope>NUCLEOTIDE SEQUENCE [LARGE SCALE GENOMIC DNA]</scope>
</reference>
<proteinExistence type="inferred from homology"/>
<evidence type="ECO:0000259" key="28">
    <source>
        <dbReference type="Pfam" id="PF25481"/>
    </source>
</evidence>
<protein>
    <recommendedName>
        <fullName evidence="7">Nucleoprotein TPR</fullName>
    </recommendedName>
    <alternativeName>
        <fullName evidence="24">NPC-associated intranuclear protein</fullName>
    </alternativeName>
</protein>
<evidence type="ECO:0000256" key="19">
    <source>
        <dbReference type="ARBA" id="ARBA00023136"/>
    </source>
</evidence>
<dbReference type="PANTHER" id="PTHR18898:SF4">
    <property type="entry name" value="NUCLEOPROTEIN TPR"/>
    <property type="match status" value="1"/>
</dbReference>